<gene>
    <name evidence="1" type="ORF">GLOINDRAFT_32939</name>
</gene>
<evidence type="ECO:0000313" key="1">
    <source>
        <dbReference type="EMBL" id="ESA07401.1"/>
    </source>
</evidence>
<dbReference type="EMBL" id="KI290388">
    <property type="protein sequence ID" value="ESA07401.1"/>
    <property type="molecule type" value="Genomic_DNA"/>
</dbReference>
<reference evidence="1" key="1">
    <citation type="submission" date="2013-07" db="EMBL/GenBank/DDBJ databases">
        <title>The genome of an arbuscular mycorrhizal fungus provides insights into the evolution of the oldest plant symbiosis.</title>
        <authorList>
            <consortium name="DOE Joint Genome Institute"/>
            <person name="Tisserant E."/>
            <person name="Malbreil M."/>
            <person name="Kuo A."/>
            <person name="Kohler A."/>
            <person name="Symeonidi A."/>
            <person name="Balestrini R."/>
            <person name="Charron P."/>
            <person name="Duensing N."/>
            <person name="Frei-dit-Frey N."/>
            <person name="Gianinazzi-Pearson V."/>
            <person name="Gilbert B."/>
            <person name="Handa Y."/>
            <person name="Hijri M."/>
            <person name="Kaul R."/>
            <person name="Kawaguchi M."/>
            <person name="Krajinski F."/>
            <person name="Lammers P."/>
            <person name="Lapierre D."/>
            <person name="Masclaux F.G."/>
            <person name="Murat C."/>
            <person name="Morin E."/>
            <person name="Ndikumana S."/>
            <person name="Pagni M."/>
            <person name="Petitpierre D."/>
            <person name="Requena N."/>
            <person name="Rosikiewicz P."/>
            <person name="Riley R."/>
            <person name="Saito K."/>
            <person name="San Clemente H."/>
            <person name="Shapiro H."/>
            <person name="van Tuinen D."/>
            <person name="Becard G."/>
            <person name="Bonfante P."/>
            <person name="Paszkowski U."/>
            <person name="Shachar-Hill Y."/>
            <person name="Young J.P."/>
            <person name="Sanders I.R."/>
            <person name="Henrissat B."/>
            <person name="Rensing S.A."/>
            <person name="Grigoriev I.V."/>
            <person name="Corradi N."/>
            <person name="Roux C."/>
            <person name="Martin F."/>
        </authorList>
    </citation>
    <scope>NUCLEOTIDE SEQUENCE</scope>
    <source>
        <strain evidence="1">DAOM 197198</strain>
    </source>
</reference>
<dbReference type="HOGENOM" id="CLU_2980263_0_0_1"/>
<dbReference type="AlphaFoldDB" id="U9TVL0"/>
<proteinExistence type="predicted"/>
<protein>
    <submittedName>
        <fullName evidence="1">Uncharacterized protein</fullName>
    </submittedName>
</protein>
<sequence length="58" mass="6789">MEEGTQKRTTLILEDIINLTQPIFENVENVDNNTFEEINIDRNVDFIPIDLVNQILEN</sequence>
<accession>U9TVL0</accession>
<organism evidence="1">
    <name type="scientific">Rhizophagus irregularis (strain DAOM 181602 / DAOM 197198 / MUCL 43194)</name>
    <name type="common">Arbuscular mycorrhizal fungus</name>
    <name type="synonym">Glomus intraradices</name>
    <dbReference type="NCBI Taxonomy" id="747089"/>
    <lineage>
        <taxon>Eukaryota</taxon>
        <taxon>Fungi</taxon>
        <taxon>Fungi incertae sedis</taxon>
        <taxon>Mucoromycota</taxon>
        <taxon>Glomeromycotina</taxon>
        <taxon>Glomeromycetes</taxon>
        <taxon>Glomerales</taxon>
        <taxon>Glomeraceae</taxon>
        <taxon>Rhizophagus</taxon>
    </lineage>
</organism>
<name>U9TVL0_RHIID</name>